<sequence>MSHLVTRAPRYRRLALRLQWPLVRSRFSTSARRPLMELTGFTEEQLTVRDAISAITSKFPNTYWQDCDQNERDPKEFHAALAKDGWLGIALPEELGGAGLGISEATMMMQTITQSGAGMAGAQAIHANVYATQPLAKFGTKEQLEEAIPKIINGTWRTCFGVTEPNTGLETLKLKTTATKNASGDSYSVTGQKIWITCAQVASKMILLARTTPVEEVKRSTHGLSMFCIDLDRAKPGLDMRKIKKMGGRAVDANEVFFDNYQIPANTLVGEENEGFKIILHGMNAERCLLAGEALGLGYAALERATQYANDRVVFGRPIGQNQGIAHPLADAYMNLEAAKLATYHAARLYDASRTDSSIAFHSVGVACNSAKYLAAEAAFTACERAVLTLGGMGYAMEYDVERYLRECLVPRIAPCDVNRPCTLCRRAGTDCLPATTSRWRVYRHGQHSTIERPSKRPRIALPDASANSSEQAQICHTGTDPAPNELTDAGSTDERLKKANHPIWNSSSTLALVNGAFQLHNVATPRDPIMDAIPGGAMQDIVGENSEIGHKEAIETGARPPCDTGTRRRTLRPMSSLAHSSPPALTELRSLLPPYKAAELLVDTYFDRVHWFMLIFQQDDFRQNWPHLYRTELDGASEVGNDLGFLGTFLMVIAIGAHYAGPYRQRVLARYEVELETLKQGILKAIKSSLLDIISVGSLEVVQTCVLLGTYYLFHGAPRLAWPVCGCGLRVAQSLNLHRKINKDHVSLSLTPIERNQNETRKRCWWAIYEIETFCSMSYGYPHSIKDADCDVEPLNPSAKLGNAASPISFDEPLRCETTLLSYKYYMSKLSVFTKAVLGELYGIGPGLVNNNRTSGETGSSLPAVITSVANLDARLRIWQAEIPPKLRWETVASTSASYSSMEEFDRDIGASGVPFDNHIYHLQALALKLAYENTIILLHRPLLSYKLVTRADEKLDDMSRLVTVEENPFLRSMQACHDAGMSLSELASSPILELVSESYAAAFVSVHTFTAGVALGILGSVEPLTPQAQEAKVGLHRLMSIQSKLKTRSVLATQGLNILQRLTKLLLDKELSMMLDVSKPIQWPEQHSGVNGDVSAIQTGTLSPKPSSSGQRTRRLPHDAAGAVMSTDPQITMSDSRDTQETETREEMPERNNVGNFSQLEYVEDASVSEALYDFDQVLSTYVNSSWADPGQLATDTWHPRTLHDEGSSMLEQTWIWGPDILPRYD</sequence>
<dbReference type="InterPro" id="IPR013786">
    <property type="entry name" value="AcylCoA_DH/ox_N"/>
</dbReference>
<dbReference type="Pfam" id="PF02770">
    <property type="entry name" value="Acyl-CoA_dh_M"/>
    <property type="match status" value="1"/>
</dbReference>
<dbReference type="InterPro" id="IPR036250">
    <property type="entry name" value="AcylCo_DH-like_C"/>
</dbReference>
<organism evidence="8 9">
    <name type="scientific">Aspergillus lentulus</name>
    <dbReference type="NCBI Taxonomy" id="293939"/>
    <lineage>
        <taxon>Eukaryota</taxon>
        <taxon>Fungi</taxon>
        <taxon>Dikarya</taxon>
        <taxon>Ascomycota</taxon>
        <taxon>Pezizomycotina</taxon>
        <taxon>Eurotiomycetes</taxon>
        <taxon>Eurotiomycetidae</taxon>
        <taxon>Eurotiales</taxon>
        <taxon>Aspergillaceae</taxon>
        <taxon>Aspergillus</taxon>
        <taxon>Aspergillus subgen. Fumigati</taxon>
    </lineage>
</organism>
<dbReference type="GO" id="GO:0006351">
    <property type="term" value="P:DNA-templated transcription"/>
    <property type="evidence" value="ECO:0007669"/>
    <property type="project" value="InterPro"/>
</dbReference>
<comment type="cofactor">
    <cofactor evidence="1">
        <name>FAD</name>
        <dbReference type="ChEBI" id="CHEBI:57692"/>
    </cofactor>
</comment>
<dbReference type="InterPro" id="IPR006091">
    <property type="entry name" value="Acyl-CoA_Oxase/DH_mid-dom"/>
</dbReference>
<keyword evidence="5" id="KW-0539">Nucleus</keyword>
<dbReference type="FunFam" id="1.10.540.10:FF:000027">
    <property type="entry name" value="Putative acyl-CoA dehydrogenase"/>
    <property type="match status" value="1"/>
</dbReference>
<keyword evidence="3" id="KW-0285">Flavoprotein</keyword>
<gene>
    <name evidence="8" type="ORF">CNMCM8927_005040</name>
</gene>
<evidence type="ECO:0000256" key="1">
    <source>
        <dbReference type="ARBA" id="ARBA00001974"/>
    </source>
</evidence>
<feature type="compositionally biased region" description="Basic and acidic residues" evidence="6">
    <location>
        <begin position="1137"/>
        <end position="1152"/>
    </location>
</feature>
<dbReference type="Pfam" id="PF00441">
    <property type="entry name" value="Acyl-CoA_dh_1"/>
    <property type="match status" value="1"/>
</dbReference>
<dbReference type="InterPro" id="IPR009075">
    <property type="entry name" value="AcylCo_DH/oxidase_C"/>
</dbReference>
<dbReference type="FunFam" id="1.20.140.10:FF:000012">
    <property type="entry name" value="Acyl-CoA dehydrogenase fadE12"/>
    <property type="match status" value="1"/>
</dbReference>
<dbReference type="InterPro" id="IPR046373">
    <property type="entry name" value="Acyl-CoA_Oxase/DH_mid-dom_sf"/>
</dbReference>
<comment type="caution">
    <text evidence="8">The sequence shown here is derived from an EMBL/GenBank/DDBJ whole genome shotgun (WGS) entry which is preliminary data.</text>
</comment>
<dbReference type="EMBL" id="JAAAPU010000002">
    <property type="protein sequence ID" value="KAF4209837.1"/>
    <property type="molecule type" value="Genomic_DNA"/>
</dbReference>
<feature type="compositionally biased region" description="Polar residues" evidence="6">
    <location>
        <begin position="1098"/>
        <end position="1113"/>
    </location>
</feature>
<evidence type="ECO:0000256" key="2">
    <source>
        <dbReference type="ARBA" id="ARBA00009347"/>
    </source>
</evidence>
<dbReference type="Pfam" id="PF02771">
    <property type="entry name" value="Acyl-CoA_dh_N"/>
    <property type="match status" value="1"/>
</dbReference>
<keyword evidence="4" id="KW-0274">FAD</keyword>
<evidence type="ECO:0000256" key="6">
    <source>
        <dbReference type="SAM" id="MobiDB-lite"/>
    </source>
</evidence>
<dbReference type="Gene3D" id="2.40.110.10">
    <property type="entry name" value="Butyryl-CoA Dehydrogenase, subunit A, domain 2"/>
    <property type="match status" value="1"/>
</dbReference>
<protein>
    <recommendedName>
        <fullName evidence="7">Xylanolytic transcriptional activator regulatory domain-containing protein</fullName>
    </recommendedName>
</protein>
<evidence type="ECO:0000259" key="7">
    <source>
        <dbReference type="SMART" id="SM00906"/>
    </source>
</evidence>
<dbReference type="InterPro" id="IPR009100">
    <property type="entry name" value="AcylCoA_DH/oxidase_NM_dom_sf"/>
</dbReference>
<dbReference type="GO" id="GO:0008270">
    <property type="term" value="F:zinc ion binding"/>
    <property type="evidence" value="ECO:0007669"/>
    <property type="project" value="InterPro"/>
</dbReference>
<dbReference type="InterPro" id="IPR007219">
    <property type="entry name" value="XnlR_reg_dom"/>
</dbReference>
<dbReference type="GO" id="GO:0050660">
    <property type="term" value="F:flavin adenine dinucleotide binding"/>
    <property type="evidence" value="ECO:0007669"/>
    <property type="project" value="InterPro"/>
</dbReference>
<feature type="region of interest" description="Disordered" evidence="6">
    <location>
        <begin position="1089"/>
        <end position="1152"/>
    </location>
</feature>
<proteinExistence type="inferred from homology"/>
<dbReference type="SUPFAM" id="SSF47203">
    <property type="entry name" value="Acyl-CoA dehydrogenase C-terminal domain-like"/>
    <property type="match status" value="1"/>
</dbReference>
<comment type="similarity">
    <text evidence="2">Belongs to the acyl-CoA dehydrogenase family.</text>
</comment>
<feature type="domain" description="Xylanolytic transcriptional activator regulatory" evidence="7">
    <location>
        <begin position="722"/>
        <end position="801"/>
    </location>
</feature>
<evidence type="ECO:0000313" key="8">
    <source>
        <dbReference type="EMBL" id="KAF4209837.1"/>
    </source>
</evidence>
<dbReference type="Gene3D" id="1.10.540.10">
    <property type="entry name" value="Acyl-CoA dehydrogenase/oxidase, N-terminal domain"/>
    <property type="match status" value="1"/>
</dbReference>
<reference evidence="8" key="2">
    <citation type="submission" date="2020-04" db="EMBL/GenBank/DDBJ databases">
        <authorList>
            <person name="Santos R.A.C."/>
            <person name="Steenwyk J.L."/>
            <person name="Rivero-Menendez O."/>
            <person name="Mead M.E."/>
            <person name="Silva L.P."/>
            <person name="Bastos R.W."/>
            <person name="Alastruey-Izquierdo A."/>
            <person name="Goldman G.H."/>
            <person name="Rokas A."/>
        </authorList>
    </citation>
    <scope>NUCLEOTIDE SEQUENCE</scope>
    <source>
        <strain evidence="8">CNM-CM8927</strain>
    </source>
</reference>
<dbReference type="SUPFAM" id="SSF56645">
    <property type="entry name" value="Acyl-CoA dehydrogenase NM domain-like"/>
    <property type="match status" value="1"/>
</dbReference>
<dbReference type="Proteomes" id="UP000649114">
    <property type="component" value="Unassembled WGS sequence"/>
</dbReference>
<dbReference type="PANTHER" id="PTHR43884:SF12">
    <property type="entry name" value="ISOVALERYL-COA DEHYDROGENASE, MITOCHONDRIAL-RELATED"/>
    <property type="match status" value="1"/>
</dbReference>
<dbReference type="GO" id="GO:0003677">
    <property type="term" value="F:DNA binding"/>
    <property type="evidence" value="ECO:0007669"/>
    <property type="project" value="InterPro"/>
</dbReference>
<evidence type="ECO:0000256" key="4">
    <source>
        <dbReference type="ARBA" id="ARBA00022827"/>
    </source>
</evidence>
<evidence type="ECO:0000256" key="5">
    <source>
        <dbReference type="ARBA" id="ARBA00023242"/>
    </source>
</evidence>
<reference evidence="8" key="1">
    <citation type="journal article" date="2020" name="bioRxiv">
        <title>Genomic and phenotypic heterogeneity of clinical isolates of the human pathogens Aspergillus fumigatus, Aspergillus lentulus and Aspergillus fumigatiaffinis.</title>
        <authorList>
            <person name="dos Santos R.A.C."/>
            <person name="Steenwyk J.L."/>
            <person name="Rivero-Menendez O."/>
            <person name="Mead M.E."/>
            <person name="Silva L.P."/>
            <person name="Bastos R.W."/>
            <person name="Alastruey-Izquierdo A."/>
            <person name="Goldman G.H."/>
            <person name="Rokas A."/>
        </authorList>
    </citation>
    <scope>NUCLEOTIDE SEQUENCE</scope>
    <source>
        <strain evidence="8">CNM-CM8927</strain>
    </source>
</reference>
<dbReference type="GO" id="GO:0003995">
    <property type="term" value="F:acyl-CoA dehydrogenase activity"/>
    <property type="evidence" value="ECO:0007669"/>
    <property type="project" value="TreeGrafter"/>
</dbReference>
<dbReference type="SMART" id="SM00906">
    <property type="entry name" value="Fungal_trans"/>
    <property type="match status" value="1"/>
</dbReference>
<dbReference type="InterPro" id="IPR037069">
    <property type="entry name" value="AcylCoA_DH/ox_N_sf"/>
</dbReference>
<dbReference type="Pfam" id="PF04082">
    <property type="entry name" value="Fungal_trans"/>
    <property type="match status" value="1"/>
</dbReference>
<feature type="region of interest" description="Disordered" evidence="6">
    <location>
        <begin position="557"/>
        <end position="581"/>
    </location>
</feature>
<evidence type="ECO:0000313" key="9">
    <source>
        <dbReference type="Proteomes" id="UP000649114"/>
    </source>
</evidence>
<dbReference type="CDD" id="cd12148">
    <property type="entry name" value="fungal_TF_MHR"/>
    <property type="match status" value="1"/>
</dbReference>
<dbReference type="AlphaFoldDB" id="A0AAN5Z004"/>
<dbReference type="Gene3D" id="1.20.140.10">
    <property type="entry name" value="Butyryl-CoA Dehydrogenase, subunit A, domain 3"/>
    <property type="match status" value="1"/>
</dbReference>
<accession>A0AAN5Z004</accession>
<name>A0AAN5Z004_ASPLE</name>
<dbReference type="FunFam" id="2.40.110.10:FF:000014">
    <property type="entry name" value="Probable acyl-CoA dehydrogenase"/>
    <property type="match status" value="1"/>
</dbReference>
<dbReference type="PANTHER" id="PTHR43884">
    <property type="entry name" value="ACYL-COA DEHYDROGENASE"/>
    <property type="match status" value="1"/>
</dbReference>
<evidence type="ECO:0000256" key="3">
    <source>
        <dbReference type="ARBA" id="ARBA00022630"/>
    </source>
</evidence>